<dbReference type="InterPro" id="IPR029024">
    <property type="entry name" value="TerB-like"/>
</dbReference>
<keyword evidence="3" id="KW-1185">Reference proteome</keyword>
<dbReference type="STRING" id="1769779.AUP74_01010"/>
<dbReference type="KEGG" id="micc:AUP74_01010"/>
<organism evidence="2 3">
    <name type="scientific">Microbulbifer aggregans</name>
    <dbReference type="NCBI Taxonomy" id="1769779"/>
    <lineage>
        <taxon>Bacteria</taxon>
        <taxon>Pseudomonadati</taxon>
        <taxon>Pseudomonadota</taxon>
        <taxon>Gammaproteobacteria</taxon>
        <taxon>Cellvibrionales</taxon>
        <taxon>Microbulbiferaceae</taxon>
        <taxon>Microbulbifer</taxon>
    </lineage>
</organism>
<dbReference type="InterPro" id="IPR007486">
    <property type="entry name" value="YebE"/>
</dbReference>
<dbReference type="Proteomes" id="UP000095672">
    <property type="component" value="Chromosome"/>
</dbReference>
<reference evidence="3" key="1">
    <citation type="submission" date="2016-01" db="EMBL/GenBank/DDBJ databases">
        <title>Complete genome sequence of Microbulbifer sp. CCB-MM1, a halophile isolated from Matang Mangrove Forest, Perak.</title>
        <authorList>
            <person name="Moh T.H."/>
            <person name="Dinesh B."/>
            <person name="Lau N.-S."/>
            <person name="Go F."/>
            <person name="Alexander Chong S.-C."/>
        </authorList>
    </citation>
    <scope>NUCLEOTIDE SEQUENCE [LARGE SCALE GENOMIC DNA]</scope>
    <source>
        <strain evidence="3">CCB-MM1</strain>
    </source>
</reference>
<dbReference type="PATRIC" id="fig|1769779.3.peg.1029"/>
<feature type="compositionally biased region" description="Pro residues" evidence="1">
    <location>
        <begin position="31"/>
        <end position="44"/>
    </location>
</feature>
<dbReference type="Pfam" id="PF04391">
    <property type="entry name" value="DUF533"/>
    <property type="match status" value="1"/>
</dbReference>
<proteinExistence type="predicted"/>
<accession>A0A1C9W5Q0</accession>
<evidence type="ECO:0000313" key="3">
    <source>
        <dbReference type="Proteomes" id="UP000095672"/>
    </source>
</evidence>
<name>A0A1C9W5Q0_9GAMM</name>
<feature type="region of interest" description="Disordered" evidence="1">
    <location>
        <begin position="20"/>
        <end position="51"/>
    </location>
</feature>
<dbReference type="OrthoDB" id="5459344at2"/>
<protein>
    <submittedName>
        <fullName evidence="2">Inner membrane protein YebE</fullName>
    </submittedName>
</protein>
<dbReference type="EMBL" id="CP014143">
    <property type="protein sequence ID" value="AOS96475.1"/>
    <property type="molecule type" value="Genomic_DNA"/>
</dbReference>
<dbReference type="AlphaFoldDB" id="A0A1C9W5Q0"/>
<sequence length="283" mass="29363">MNKKLLLGALIGAGISMLNKKKRQQANPRLDTPPPDFSRVPPPNQRGTQADSASLDDIFGKLQPGGAAAAPSGGGMGGAVPGGAIAAGGMGVFAEIARRIFEQMQQSGGQAPGGAQPGGQSGGVLADILGQIFARNNGKFAQPGGGAKAPEPSGQWGAGLFQFAEAGDQGDEQADLMVLAMVAAAQADGLIDEREQQNIVAALQDELDPSDLDELRQLLVRPVDMESIVSRVNDPATAFNLYLVSAMTINEDNPAEKQYMDTLAAKLGISEQAAEIIERQLPH</sequence>
<evidence type="ECO:0000256" key="1">
    <source>
        <dbReference type="SAM" id="MobiDB-lite"/>
    </source>
</evidence>
<dbReference type="SUPFAM" id="SSF158682">
    <property type="entry name" value="TerB-like"/>
    <property type="match status" value="1"/>
</dbReference>
<dbReference type="RefSeq" id="WP_069946608.1">
    <property type="nucleotide sequence ID" value="NZ_CP014143.1"/>
</dbReference>
<evidence type="ECO:0000313" key="2">
    <source>
        <dbReference type="EMBL" id="AOS96475.1"/>
    </source>
</evidence>
<gene>
    <name evidence="2" type="primary">yebE</name>
    <name evidence="2" type="ORF">AUP74_01010</name>
</gene>
<dbReference type="CDD" id="cd07178">
    <property type="entry name" value="terB_like_YebE"/>
    <property type="match status" value="1"/>
</dbReference>